<sequence>MATPEPQRDTSEPIRPEGILNFRDAATLPNSTSARNILKPNLLYRSARPDAATPSDHGTLTQTLSIKTILDLRTPTEHLDQARALPAPPGTTTSTSSEPPGRIPGIRYVDINFNGSTYTRALLSQLPYFSTARLAFWYSLGYRKYAISILAAAVMAPRGLVGLAEDSLRYCRAEVAEVFSLLASESSEGGKGVYPLLIHCTQGKDRTGLIVLLILLLLGVPVSAIEADYQASGPELAKERQAKVEEVRSIGLPDAFADCEDGWAGGVCGFIEREFGGVEGYLEGCGVTGEQMERIKKTLKAT</sequence>
<name>A0AAV9NW50_9PEZI</name>
<dbReference type="Gene3D" id="3.90.190.10">
    <property type="entry name" value="Protein tyrosine phosphatase superfamily"/>
    <property type="match status" value="1"/>
</dbReference>
<accession>A0AAV9NW50</accession>
<feature type="compositionally biased region" description="Low complexity" evidence="1">
    <location>
        <begin position="90"/>
        <end position="100"/>
    </location>
</feature>
<feature type="domain" description="Tyrosine specific protein phosphatases" evidence="2">
    <location>
        <begin position="173"/>
        <end position="245"/>
    </location>
</feature>
<evidence type="ECO:0000313" key="4">
    <source>
        <dbReference type="Proteomes" id="UP001337655"/>
    </source>
</evidence>
<dbReference type="EMBL" id="JAVRRT010000021">
    <property type="protein sequence ID" value="KAK5164089.1"/>
    <property type="molecule type" value="Genomic_DNA"/>
</dbReference>
<dbReference type="Proteomes" id="UP001337655">
    <property type="component" value="Unassembled WGS sequence"/>
</dbReference>
<dbReference type="InterPro" id="IPR000387">
    <property type="entry name" value="Tyr_Pase_dom"/>
</dbReference>
<comment type="caution">
    <text evidence="3">The sequence shown here is derived from an EMBL/GenBank/DDBJ whole genome shotgun (WGS) entry which is preliminary data.</text>
</comment>
<gene>
    <name evidence="3" type="ORF">LTR77_010180</name>
</gene>
<dbReference type="Pfam" id="PF13350">
    <property type="entry name" value="Y_phosphatase3"/>
    <property type="match status" value="1"/>
</dbReference>
<dbReference type="PROSITE" id="PS50056">
    <property type="entry name" value="TYR_PHOSPHATASE_2"/>
    <property type="match status" value="1"/>
</dbReference>
<reference evidence="3 4" key="1">
    <citation type="submission" date="2023-08" db="EMBL/GenBank/DDBJ databases">
        <title>Black Yeasts Isolated from many extreme environments.</title>
        <authorList>
            <person name="Coleine C."/>
            <person name="Stajich J.E."/>
            <person name="Selbmann L."/>
        </authorList>
    </citation>
    <scope>NUCLEOTIDE SEQUENCE [LARGE SCALE GENOMIC DNA]</scope>
    <source>
        <strain evidence="3 4">CCFEE 5935</strain>
    </source>
</reference>
<dbReference type="GO" id="GO:0004721">
    <property type="term" value="F:phosphoprotein phosphatase activity"/>
    <property type="evidence" value="ECO:0007669"/>
    <property type="project" value="InterPro"/>
</dbReference>
<dbReference type="GeneID" id="89931509"/>
<organism evidence="3 4">
    <name type="scientific">Saxophila tyrrhenica</name>
    <dbReference type="NCBI Taxonomy" id="1690608"/>
    <lineage>
        <taxon>Eukaryota</taxon>
        <taxon>Fungi</taxon>
        <taxon>Dikarya</taxon>
        <taxon>Ascomycota</taxon>
        <taxon>Pezizomycotina</taxon>
        <taxon>Dothideomycetes</taxon>
        <taxon>Dothideomycetidae</taxon>
        <taxon>Mycosphaerellales</taxon>
        <taxon>Extremaceae</taxon>
        <taxon>Saxophila</taxon>
    </lineage>
</organism>
<dbReference type="PROSITE" id="PS00383">
    <property type="entry name" value="TYR_PHOSPHATASE_1"/>
    <property type="match status" value="1"/>
</dbReference>
<proteinExistence type="predicted"/>
<dbReference type="InterPro" id="IPR029021">
    <property type="entry name" value="Prot-tyrosine_phosphatase-like"/>
</dbReference>
<dbReference type="PANTHER" id="PTHR31126:SF10">
    <property type="entry name" value="PROTEIN PHOSPHATASE, PUTATIVE (AFU_ORTHOLOGUE AFUA_6G06650)-RELATED"/>
    <property type="match status" value="1"/>
</dbReference>
<dbReference type="PANTHER" id="PTHR31126">
    <property type="entry name" value="TYROSINE-PROTEIN PHOSPHATASE"/>
    <property type="match status" value="1"/>
</dbReference>
<keyword evidence="4" id="KW-1185">Reference proteome</keyword>
<evidence type="ECO:0000313" key="3">
    <source>
        <dbReference type="EMBL" id="KAK5164089.1"/>
    </source>
</evidence>
<dbReference type="SUPFAM" id="SSF52799">
    <property type="entry name" value="(Phosphotyrosine protein) phosphatases II"/>
    <property type="match status" value="1"/>
</dbReference>
<dbReference type="RefSeq" id="XP_064654417.1">
    <property type="nucleotide sequence ID" value="XM_064807403.1"/>
</dbReference>
<dbReference type="AlphaFoldDB" id="A0AAV9NW50"/>
<evidence type="ECO:0000259" key="2">
    <source>
        <dbReference type="PROSITE" id="PS50056"/>
    </source>
</evidence>
<feature type="region of interest" description="Disordered" evidence="1">
    <location>
        <begin position="79"/>
        <end position="103"/>
    </location>
</feature>
<protein>
    <recommendedName>
        <fullName evidence="2">Tyrosine specific protein phosphatases domain-containing protein</fullName>
    </recommendedName>
</protein>
<evidence type="ECO:0000256" key="1">
    <source>
        <dbReference type="SAM" id="MobiDB-lite"/>
    </source>
</evidence>
<dbReference type="InterPro" id="IPR016130">
    <property type="entry name" value="Tyr_Pase_AS"/>
</dbReference>
<dbReference type="InterPro" id="IPR026893">
    <property type="entry name" value="Tyr/Ser_Pase_IphP-type"/>
</dbReference>